<dbReference type="EMBL" id="GISG01188987">
    <property type="protein sequence ID" value="MBA4655763.1"/>
    <property type="molecule type" value="Transcribed_RNA"/>
</dbReference>
<proteinExistence type="predicted"/>
<feature type="compositionally biased region" description="Basic and acidic residues" evidence="1">
    <location>
        <begin position="1"/>
        <end position="19"/>
    </location>
</feature>
<organism evidence="2">
    <name type="scientific">Opuntia streptacantha</name>
    <name type="common">Prickly pear cactus</name>
    <name type="synonym">Opuntia cardona</name>
    <dbReference type="NCBI Taxonomy" id="393608"/>
    <lineage>
        <taxon>Eukaryota</taxon>
        <taxon>Viridiplantae</taxon>
        <taxon>Streptophyta</taxon>
        <taxon>Embryophyta</taxon>
        <taxon>Tracheophyta</taxon>
        <taxon>Spermatophyta</taxon>
        <taxon>Magnoliopsida</taxon>
        <taxon>eudicotyledons</taxon>
        <taxon>Gunneridae</taxon>
        <taxon>Pentapetalae</taxon>
        <taxon>Caryophyllales</taxon>
        <taxon>Cactineae</taxon>
        <taxon>Cactaceae</taxon>
        <taxon>Opuntioideae</taxon>
        <taxon>Opuntia</taxon>
    </lineage>
</organism>
<protein>
    <submittedName>
        <fullName evidence="2">Uncharacterized protein</fullName>
    </submittedName>
</protein>
<name>A0A7C9E444_OPUST</name>
<accession>A0A7C9E444</accession>
<evidence type="ECO:0000256" key="1">
    <source>
        <dbReference type="SAM" id="MobiDB-lite"/>
    </source>
</evidence>
<sequence>MEEAPRTKKSKTEENEANHARSRQNTGGKLGARTVHPRTNTAGRPEIWHGQAVLVWHDRATWHGRAKWCGAVRAFEIFRLFKRVFASLFGTAPRSFGEHF</sequence>
<dbReference type="AlphaFoldDB" id="A0A7C9E444"/>
<feature type="region of interest" description="Disordered" evidence="1">
    <location>
        <begin position="1"/>
        <end position="44"/>
    </location>
</feature>
<reference evidence="2" key="2">
    <citation type="submission" date="2020-07" db="EMBL/GenBank/DDBJ databases">
        <authorList>
            <person name="Vera ALvarez R."/>
            <person name="Arias-Moreno D.M."/>
            <person name="Jimenez-Jacinto V."/>
            <person name="Jimenez-Bremont J.F."/>
            <person name="Swaminathan K."/>
            <person name="Moose S.P."/>
            <person name="Guerrero-Gonzalez M.L."/>
            <person name="Marino-Ramirez L."/>
            <person name="Landsman D."/>
            <person name="Rodriguez-Kessler M."/>
            <person name="Delgado-Sanchez P."/>
        </authorList>
    </citation>
    <scope>NUCLEOTIDE SEQUENCE</scope>
    <source>
        <tissue evidence="2">Cladode</tissue>
    </source>
</reference>
<reference evidence="2" key="1">
    <citation type="journal article" date="2013" name="J. Plant Res.">
        <title>Effect of fungi and light on seed germination of three Opuntia species from semiarid lands of central Mexico.</title>
        <authorList>
            <person name="Delgado-Sanchez P."/>
            <person name="Jimenez-Bremont J.F."/>
            <person name="Guerrero-Gonzalez Mde L."/>
            <person name="Flores J."/>
        </authorList>
    </citation>
    <scope>NUCLEOTIDE SEQUENCE</scope>
    <source>
        <tissue evidence="2">Cladode</tissue>
    </source>
</reference>
<evidence type="ECO:0000313" key="2">
    <source>
        <dbReference type="EMBL" id="MBA4655763.1"/>
    </source>
</evidence>